<keyword evidence="9 10" id="KW-0472">Membrane</keyword>
<dbReference type="InterPro" id="IPR001036">
    <property type="entry name" value="Acrflvin-R"/>
</dbReference>
<keyword evidence="5 10" id="KW-0812">Transmembrane</keyword>
<evidence type="ECO:0000259" key="12">
    <source>
        <dbReference type="Pfam" id="PF21760"/>
    </source>
</evidence>
<dbReference type="GO" id="GO:0065002">
    <property type="term" value="P:intracellular protein transmembrane transport"/>
    <property type="evidence" value="ECO:0007669"/>
    <property type="project" value="UniProtKB-UniRule"/>
</dbReference>
<dbReference type="PANTHER" id="PTHR30081:SF1">
    <property type="entry name" value="PROTEIN TRANSLOCASE SUBUNIT SECD"/>
    <property type="match status" value="1"/>
</dbReference>
<dbReference type="GeneID" id="61064568"/>
<keyword evidence="8 10" id="KW-0811">Translocation</keyword>
<evidence type="ECO:0000313" key="15">
    <source>
        <dbReference type="Proteomes" id="UP000535509"/>
    </source>
</evidence>
<dbReference type="GO" id="GO:0015450">
    <property type="term" value="F:protein-transporting ATPase activity"/>
    <property type="evidence" value="ECO:0007669"/>
    <property type="project" value="InterPro"/>
</dbReference>
<feature type="domain" description="SecDF P1 head subdomain" evidence="13">
    <location>
        <begin position="228"/>
        <end position="335"/>
    </location>
</feature>
<dbReference type="OMA" id="NIEKGFH"/>
<dbReference type="InterPro" id="IPR048634">
    <property type="entry name" value="SecD_SecF_C"/>
</dbReference>
<dbReference type="GO" id="GO:0005886">
    <property type="term" value="C:plasma membrane"/>
    <property type="evidence" value="ECO:0007669"/>
    <property type="project" value="UniProtKB-SubCell"/>
</dbReference>
<dbReference type="EMBL" id="AABTCC010000006">
    <property type="protein sequence ID" value="EAI8858834.1"/>
    <property type="molecule type" value="Genomic_DNA"/>
</dbReference>
<protein>
    <recommendedName>
        <fullName evidence="10">Protein translocase subunit SecD</fullName>
    </recommendedName>
</protein>
<evidence type="ECO:0000256" key="10">
    <source>
        <dbReference type="HAMAP-Rule" id="MF_01463"/>
    </source>
</evidence>
<dbReference type="FunFam" id="1.20.1640.10:FF:000004">
    <property type="entry name" value="Protein translocase subunit SecD"/>
    <property type="match status" value="1"/>
</dbReference>
<keyword evidence="2 10" id="KW-0813">Transport</keyword>
<dbReference type="Proteomes" id="UP000535509">
    <property type="component" value="Unassembled WGS sequence"/>
</dbReference>
<dbReference type="Gene3D" id="1.20.1640.10">
    <property type="entry name" value="Multidrug efflux transporter AcrB transmembrane domain"/>
    <property type="match status" value="1"/>
</dbReference>
<accession>A0A5L8JS22</accession>
<feature type="transmembrane region" description="Helical" evidence="10">
    <location>
        <begin position="455"/>
        <end position="474"/>
    </location>
</feature>
<dbReference type="AlphaFoldDB" id="A0A5L8JS22"/>
<comment type="caution">
    <text evidence="10">Lacks conserved residue(s) required for the propagation of feature annotation.</text>
</comment>
<evidence type="ECO:0000313" key="14">
    <source>
        <dbReference type="EMBL" id="EAI8858834.1"/>
    </source>
</evidence>
<dbReference type="Gene3D" id="3.30.1360.200">
    <property type="match status" value="1"/>
</dbReference>
<comment type="caution">
    <text evidence="14">The sequence shown here is derived from an EMBL/GenBank/DDBJ whole genome shotgun (WGS) entry which is preliminary data.</text>
</comment>
<comment type="similarity">
    <text evidence="10">Belongs to the SecD/SecF family. SecD subfamily.</text>
</comment>
<reference evidence="14 15" key="1">
    <citation type="submission" date="2018-06" db="EMBL/GenBank/DDBJ databases">
        <authorList>
            <consortium name="PulseNet: The National Subtyping Network for Foodborne Disease Surveillance"/>
            <person name="Tarr C.L."/>
            <person name="Trees E."/>
            <person name="Katz L.S."/>
            <person name="Carleton-Romer H.A."/>
            <person name="Stroika S."/>
            <person name="Kucerova Z."/>
            <person name="Roache K.F."/>
            <person name="Sabol A.L."/>
            <person name="Besser J."/>
            <person name="Gerner-Smidt P."/>
        </authorList>
    </citation>
    <scope>NUCLEOTIDE SEQUENCE [LARGE SCALE GENOMIC DNA]</scope>
    <source>
        <strain evidence="14 15">PNUSAC001503</strain>
    </source>
</reference>
<feature type="domain" description="Protein translocase subunit SecDF P1" evidence="12">
    <location>
        <begin position="140"/>
        <end position="201"/>
    </location>
</feature>
<dbReference type="GO" id="GO:0006605">
    <property type="term" value="P:protein targeting"/>
    <property type="evidence" value="ECO:0007669"/>
    <property type="project" value="UniProtKB-UniRule"/>
</dbReference>
<keyword evidence="6 10" id="KW-0653">Protein transport</keyword>
<evidence type="ECO:0000256" key="5">
    <source>
        <dbReference type="ARBA" id="ARBA00022692"/>
    </source>
</evidence>
<keyword evidence="7 10" id="KW-1133">Transmembrane helix</keyword>
<comment type="function">
    <text evidence="10">Part of the Sec protein translocase complex. Interacts with the SecYEG preprotein conducting channel. SecDF uses the proton motive force (PMF) to complete protein translocation after the ATP-dependent function of SecA.</text>
</comment>
<keyword evidence="3 10" id="KW-1003">Cell membrane</keyword>
<dbReference type="Gene3D" id="3.30.70.3400">
    <property type="match status" value="1"/>
</dbReference>
<keyword evidence="15" id="KW-1185">Reference proteome</keyword>
<comment type="subcellular location">
    <subcellularLocation>
        <location evidence="1 10">Cell membrane</location>
        <topology evidence="1 10">Multi-pass membrane protein</topology>
    </subcellularLocation>
</comment>
<dbReference type="RefSeq" id="WP_002849152.1">
    <property type="nucleotide sequence ID" value="NZ_AACCWR020000016.1"/>
</dbReference>
<gene>
    <name evidence="10 14" type="primary">secD</name>
    <name evidence="14" type="ORF">CX802_03095</name>
</gene>
<organism evidence="14 15">
    <name type="scientific">Campylobacter fetus</name>
    <dbReference type="NCBI Taxonomy" id="196"/>
    <lineage>
        <taxon>Bacteria</taxon>
        <taxon>Pseudomonadati</taxon>
        <taxon>Campylobacterota</taxon>
        <taxon>Epsilonproteobacteria</taxon>
        <taxon>Campylobacterales</taxon>
        <taxon>Campylobacteraceae</taxon>
        <taxon>Campylobacter</taxon>
    </lineage>
</organism>
<dbReference type="InterPro" id="IPR005791">
    <property type="entry name" value="SecD"/>
</dbReference>
<dbReference type="Pfam" id="PF22599">
    <property type="entry name" value="SecDF_P1_head"/>
    <property type="match status" value="1"/>
</dbReference>
<dbReference type="InterPro" id="IPR048631">
    <property type="entry name" value="SecD_1st"/>
</dbReference>
<dbReference type="NCBIfam" id="TIGR00916">
    <property type="entry name" value="2A0604s01"/>
    <property type="match status" value="1"/>
</dbReference>
<evidence type="ECO:0000256" key="3">
    <source>
        <dbReference type="ARBA" id="ARBA00022475"/>
    </source>
</evidence>
<dbReference type="Pfam" id="PF02355">
    <property type="entry name" value="SecD_SecF_C"/>
    <property type="match status" value="1"/>
</dbReference>
<keyword evidence="4" id="KW-0997">Cell inner membrane</keyword>
<feature type="transmembrane region" description="Helical" evidence="10">
    <location>
        <begin position="385"/>
        <end position="403"/>
    </location>
</feature>
<dbReference type="Pfam" id="PF21760">
    <property type="entry name" value="SecD_1st"/>
    <property type="match status" value="1"/>
</dbReference>
<evidence type="ECO:0000256" key="4">
    <source>
        <dbReference type="ARBA" id="ARBA00022519"/>
    </source>
</evidence>
<name>A0A5L8JS22_CAMFE</name>
<dbReference type="PRINTS" id="PR00702">
    <property type="entry name" value="ACRIFLAVINRP"/>
</dbReference>
<evidence type="ECO:0000259" key="13">
    <source>
        <dbReference type="Pfam" id="PF22599"/>
    </source>
</evidence>
<evidence type="ECO:0000256" key="6">
    <source>
        <dbReference type="ARBA" id="ARBA00022927"/>
    </source>
</evidence>
<dbReference type="InterPro" id="IPR022813">
    <property type="entry name" value="SecD/SecF_arch_bac"/>
</dbReference>
<dbReference type="FunFam" id="3.30.1360.200:FF:000002">
    <property type="entry name" value="Preprotein translocase subunit SecD"/>
    <property type="match status" value="1"/>
</dbReference>
<feature type="transmembrane region" description="Helical" evidence="10">
    <location>
        <begin position="358"/>
        <end position="378"/>
    </location>
</feature>
<dbReference type="SUPFAM" id="SSF82866">
    <property type="entry name" value="Multidrug efflux transporter AcrB transmembrane domain"/>
    <property type="match status" value="1"/>
</dbReference>
<sequence>MLKGRVTYRLVIFILALIFGLGFSMPSFLQSEKGYKISLGLDLQGGLHMLLGVQTDEAITSKIKSIASSIRYFTNKNDILVENLKTDTDTVHLTILDSDEAKKIDEMLKGIKGLDIKKDGLNYRISLTAAEKIDTAKYAVDQAVETIRNRLDQFGLAEPTVAKQGENQILVELPGIKTAADEQRAKDLIAKSAHLQLMALDEKRQDQANKMTEAEATAYGDVLYPDVKNPKFKYLIKDIPVLDGNMLVDARVAFDNQTNSPIISFTLNAEGARIFGDFTGSNVGKRLAIVLDGKVYSAPVINERIGGGSGQISGGFSVEEAHDVAIALRSGALLAPVNMLEKRSIGPSLGQQSIDQSMVALAGGAILVVLFMVLIYGLAGVLANIALVVNILLLVAVMALFGATLTLPGMAGILLTIGMAVDANVIINERIRELLKAGQSVHVSIEKGYKNAMSAIIDSNLTTLITSAALYAYGTGPVKGFAVTMSIGILASMLTAILGTHGMFEFLGKKIENNKNSVLWFGYKIRKVA</sequence>
<proteinExistence type="inferred from homology"/>
<dbReference type="GO" id="GO:0043952">
    <property type="term" value="P:protein transport by the Sec complex"/>
    <property type="evidence" value="ECO:0007669"/>
    <property type="project" value="UniProtKB-UniRule"/>
</dbReference>
<evidence type="ECO:0000256" key="2">
    <source>
        <dbReference type="ARBA" id="ARBA00022448"/>
    </source>
</evidence>
<feature type="domain" description="Protein export membrane protein SecD/SecF C-terminal" evidence="11">
    <location>
        <begin position="339"/>
        <end position="507"/>
    </location>
</feature>
<dbReference type="HAMAP" id="MF_01463_B">
    <property type="entry name" value="SecD_B"/>
    <property type="match status" value="1"/>
</dbReference>
<evidence type="ECO:0000256" key="7">
    <source>
        <dbReference type="ARBA" id="ARBA00022989"/>
    </source>
</evidence>
<comment type="subunit">
    <text evidence="10">Forms a complex with SecF. Part of the essential Sec protein translocation apparatus which comprises SecA, SecYEG and auxiliary proteins SecDF. Other proteins may also be involved.</text>
</comment>
<feature type="transmembrane region" description="Helical" evidence="10">
    <location>
        <begin position="480"/>
        <end position="500"/>
    </location>
</feature>
<dbReference type="InterPro" id="IPR054384">
    <property type="entry name" value="SecDF_P1_head"/>
</dbReference>
<evidence type="ECO:0000256" key="8">
    <source>
        <dbReference type="ARBA" id="ARBA00023010"/>
    </source>
</evidence>
<evidence type="ECO:0000259" key="11">
    <source>
        <dbReference type="Pfam" id="PF02355"/>
    </source>
</evidence>
<evidence type="ECO:0000256" key="1">
    <source>
        <dbReference type="ARBA" id="ARBA00004651"/>
    </source>
</evidence>
<dbReference type="InterPro" id="IPR055344">
    <property type="entry name" value="SecD_SecF_C_bact"/>
</dbReference>
<dbReference type="NCBIfam" id="TIGR01129">
    <property type="entry name" value="secD"/>
    <property type="match status" value="1"/>
</dbReference>
<dbReference type="PANTHER" id="PTHR30081">
    <property type="entry name" value="PROTEIN-EXPORT MEMBRANE PROTEIN SEC"/>
    <property type="match status" value="1"/>
</dbReference>
<evidence type="ECO:0000256" key="9">
    <source>
        <dbReference type="ARBA" id="ARBA00023136"/>
    </source>
</evidence>